<evidence type="ECO:0000313" key="3">
    <source>
        <dbReference type="EMBL" id="RAH86805.1"/>
    </source>
</evidence>
<evidence type="ECO:0000313" key="4">
    <source>
        <dbReference type="Proteomes" id="UP000249497"/>
    </source>
</evidence>
<organism evidence="3 4">
    <name type="scientific">Aspergillus japonicus CBS 114.51</name>
    <dbReference type="NCBI Taxonomy" id="1448312"/>
    <lineage>
        <taxon>Eukaryota</taxon>
        <taxon>Fungi</taxon>
        <taxon>Dikarya</taxon>
        <taxon>Ascomycota</taxon>
        <taxon>Pezizomycotina</taxon>
        <taxon>Eurotiomycetes</taxon>
        <taxon>Eurotiomycetidae</taxon>
        <taxon>Eurotiales</taxon>
        <taxon>Aspergillaceae</taxon>
        <taxon>Aspergillus</taxon>
        <taxon>Aspergillus subgen. Circumdati</taxon>
    </lineage>
</organism>
<keyword evidence="4" id="KW-1185">Reference proteome</keyword>
<keyword evidence="1" id="KW-0812">Transmembrane</keyword>
<dbReference type="OrthoDB" id="5819582at2759"/>
<dbReference type="Pfam" id="PF01757">
    <property type="entry name" value="Acyl_transf_3"/>
    <property type="match status" value="1"/>
</dbReference>
<evidence type="ECO:0000256" key="1">
    <source>
        <dbReference type="SAM" id="Phobius"/>
    </source>
</evidence>
<dbReference type="PANTHER" id="PTHR23028">
    <property type="entry name" value="ACETYLTRANSFERASE"/>
    <property type="match status" value="1"/>
</dbReference>
<reference evidence="3 4" key="1">
    <citation type="submission" date="2018-02" db="EMBL/GenBank/DDBJ databases">
        <title>The genomes of Aspergillus section Nigri reveals drivers in fungal speciation.</title>
        <authorList>
            <consortium name="DOE Joint Genome Institute"/>
            <person name="Vesth T.C."/>
            <person name="Nybo J."/>
            <person name="Theobald S."/>
            <person name="Brandl J."/>
            <person name="Frisvad J.C."/>
            <person name="Nielsen K.F."/>
            <person name="Lyhne E.K."/>
            <person name="Kogle M.E."/>
            <person name="Kuo A."/>
            <person name="Riley R."/>
            <person name="Clum A."/>
            <person name="Nolan M."/>
            <person name="Lipzen A."/>
            <person name="Salamov A."/>
            <person name="Henrissat B."/>
            <person name="Wiebenga A."/>
            <person name="De vries R.P."/>
            <person name="Grigoriev I.V."/>
            <person name="Mortensen U.H."/>
            <person name="Andersen M.R."/>
            <person name="Baker S.E."/>
        </authorList>
    </citation>
    <scope>NUCLEOTIDE SEQUENCE [LARGE SCALE GENOMIC DNA]</scope>
    <source>
        <strain evidence="3 4">CBS 114.51</strain>
    </source>
</reference>
<keyword evidence="1" id="KW-1133">Transmembrane helix</keyword>
<feature type="transmembrane region" description="Helical" evidence="1">
    <location>
        <begin position="140"/>
        <end position="161"/>
    </location>
</feature>
<feature type="transmembrane region" description="Helical" evidence="1">
    <location>
        <begin position="298"/>
        <end position="323"/>
    </location>
</feature>
<evidence type="ECO:0000259" key="2">
    <source>
        <dbReference type="Pfam" id="PF01757"/>
    </source>
</evidence>
<dbReference type="GO" id="GO:0016747">
    <property type="term" value="F:acyltransferase activity, transferring groups other than amino-acyl groups"/>
    <property type="evidence" value="ECO:0007669"/>
    <property type="project" value="InterPro"/>
</dbReference>
<feature type="transmembrane region" description="Helical" evidence="1">
    <location>
        <begin position="190"/>
        <end position="210"/>
    </location>
</feature>
<feature type="transmembrane region" description="Helical" evidence="1">
    <location>
        <begin position="463"/>
        <end position="485"/>
    </location>
</feature>
<feature type="transmembrane region" description="Helical" evidence="1">
    <location>
        <begin position="46"/>
        <end position="63"/>
    </location>
</feature>
<name>A0A8T8XF67_ASPJA</name>
<proteinExistence type="predicted"/>
<dbReference type="GeneID" id="37179289"/>
<dbReference type="InterPro" id="IPR050879">
    <property type="entry name" value="Acyltransferase_3"/>
</dbReference>
<feature type="transmembrane region" description="Helical" evidence="1">
    <location>
        <begin position="430"/>
        <end position="451"/>
    </location>
</feature>
<sequence length="515" mass="59324">MEPLLSHRTASVELDEYVDSEHETEKQRPHVYEAWLQQARKKLPKWLTLVFTALLPYFITSLWRHNTERPSLRRTSPLDGLRGVAALCVVNYHIISAFHNFVNYGYGLTPEEAHREPHCAHNNEPIEHNLRLHQLPIIRLVYSGSAPVCIFFVLSGFVLSYRSWQLVRASKLEVVFPSLSSSTFRRGFRLFLPTTLATLITMIMIQTGAWDYPAQVAMDPTIITAENEYHQARLPTFGAQTAHWASMMWNMTNIFAWEETYPEYDVHLWTIPMEFRASLLLFLILLVLVRLRYRYRVAILVGLIAYCYGHVRWVMVLFLAGSLLAETSLRWDAARAPETSTPATTGLCILFLRAVLVFIALYFLSAPDKCIHRTPGYMTLAKILPSWDVRFYRVFPSLGAIILVGVISHSTKESRFSRVLDVRLVQYLGWISYSIYIVHGPLMHGLGYRLFPLMWRITGHEATGPYLMGFFLAWSVLLFVVFWVADRFAVAVDDNCVRIGKWLEEKLVESESVVL</sequence>
<dbReference type="RefSeq" id="XP_025532699.1">
    <property type="nucleotide sequence ID" value="XM_025675597.1"/>
</dbReference>
<dbReference type="InterPro" id="IPR002656">
    <property type="entry name" value="Acyl_transf_3_dom"/>
</dbReference>
<dbReference type="EMBL" id="KZ824771">
    <property type="protein sequence ID" value="RAH86805.1"/>
    <property type="molecule type" value="Genomic_DNA"/>
</dbReference>
<keyword evidence="1" id="KW-0472">Membrane</keyword>
<feature type="transmembrane region" description="Helical" evidence="1">
    <location>
        <begin position="275"/>
        <end position="291"/>
    </location>
</feature>
<feature type="transmembrane region" description="Helical" evidence="1">
    <location>
        <begin position="343"/>
        <end position="364"/>
    </location>
</feature>
<gene>
    <name evidence="3" type="ORF">BO86DRAFT_428584</name>
</gene>
<dbReference type="PANTHER" id="PTHR23028:SF134">
    <property type="entry name" value="PUTATIVE (AFU_ORTHOLOGUE AFUA_4G08520)-RELATED"/>
    <property type="match status" value="1"/>
</dbReference>
<feature type="domain" description="Acyltransferase 3" evidence="2">
    <location>
        <begin position="78"/>
        <end position="484"/>
    </location>
</feature>
<protein>
    <recommendedName>
        <fullName evidence="2">Acyltransferase 3 domain-containing protein</fullName>
    </recommendedName>
</protein>
<dbReference type="AlphaFoldDB" id="A0A8T8XF67"/>
<dbReference type="Proteomes" id="UP000249497">
    <property type="component" value="Unassembled WGS sequence"/>
</dbReference>
<accession>A0A8T8XF67</accession>